<keyword evidence="2" id="KW-1185">Reference proteome</keyword>
<sequence>SFSNSAFPSISTSITFYIFRCLNWHLAKLYSPNQMQWVDCTNVSQRVCELRKMFYFFFLFSMHKRGL</sequence>
<evidence type="ECO:0000313" key="1">
    <source>
        <dbReference type="EMBL" id="KFM57035.1"/>
    </source>
</evidence>
<dbReference type="AlphaFoldDB" id="A0A087SVZ6"/>
<feature type="non-terminal residue" evidence="1">
    <location>
        <position position="1"/>
    </location>
</feature>
<feature type="non-terminal residue" evidence="1">
    <location>
        <position position="67"/>
    </location>
</feature>
<dbReference type="EMBL" id="KK112201">
    <property type="protein sequence ID" value="KFM57035.1"/>
    <property type="molecule type" value="Genomic_DNA"/>
</dbReference>
<evidence type="ECO:0000313" key="2">
    <source>
        <dbReference type="Proteomes" id="UP000054359"/>
    </source>
</evidence>
<proteinExistence type="predicted"/>
<accession>A0A087SVZ6</accession>
<protein>
    <submittedName>
        <fullName evidence="1">Uncharacterized protein</fullName>
    </submittedName>
</protein>
<gene>
    <name evidence="1" type="ORF">X975_02298</name>
</gene>
<dbReference type="Proteomes" id="UP000054359">
    <property type="component" value="Unassembled WGS sequence"/>
</dbReference>
<name>A0A087SVZ6_STEMI</name>
<reference evidence="1 2" key="1">
    <citation type="submission" date="2013-11" db="EMBL/GenBank/DDBJ databases">
        <title>Genome sequencing of Stegodyphus mimosarum.</title>
        <authorList>
            <person name="Bechsgaard J."/>
        </authorList>
    </citation>
    <scope>NUCLEOTIDE SEQUENCE [LARGE SCALE GENOMIC DNA]</scope>
</reference>
<organism evidence="1 2">
    <name type="scientific">Stegodyphus mimosarum</name>
    <name type="common">African social velvet spider</name>
    <dbReference type="NCBI Taxonomy" id="407821"/>
    <lineage>
        <taxon>Eukaryota</taxon>
        <taxon>Metazoa</taxon>
        <taxon>Ecdysozoa</taxon>
        <taxon>Arthropoda</taxon>
        <taxon>Chelicerata</taxon>
        <taxon>Arachnida</taxon>
        <taxon>Araneae</taxon>
        <taxon>Araneomorphae</taxon>
        <taxon>Entelegynae</taxon>
        <taxon>Eresoidea</taxon>
        <taxon>Eresidae</taxon>
        <taxon>Stegodyphus</taxon>
    </lineage>
</organism>